<dbReference type="RefSeq" id="WP_068444209.1">
    <property type="nucleotide sequence ID" value="NZ_CP013862.1"/>
</dbReference>
<dbReference type="EMBL" id="CP013862">
    <property type="protein sequence ID" value="ALX48514.1"/>
    <property type="molecule type" value="Genomic_DNA"/>
</dbReference>
<organism evidence="1 2">
    <name type="scientific">Lentibacillus amyloliquefaciens</name>
    <dbReference type="NCBI Taxonomy" id="1472767"/>
    <lineage>
        <taxon>Bacteria</taxon>
        <taxon>Bacillati</taxon>
        <taxon>Bacillota</taxon>
        <taxon>Bacilli</taxon>
        <taxon>Bacillales</taxon>
        <taxon>Bacillaceae</taxon>
        <taxon>Lentibacillus</taxon>
    </lineage>
</organism>
<gene>
    <name evidence="1" type="ORF">AOX59_07765</name>
</gene>
<dbReference type="OrthoDB" id="2887062at2"/>
<dbReference type="AlphaFoldDB" id="A0A0U3W5R1"/>
<accession>A0A0U3W5R1</accession>
<dbReference type="Pfam" id="PF09953">
    <property type="entry name" value="DUF2187"/>
    <property type="match status" value="1"/>
</dbReference>
<keyword evidence="2" id="KW-1185">Reference proteome</keyword>
<sequence>MFKPEQRKTIQGDIIEFEHNDMLIKGKVLPSETKGRIVVDIISMKNIAAISHRHPNTFGQHKRYRVIKEPVDGFTNTYQLRRIFE</sequence>
<dbReference type="KEGG" id="lao:AOX59_07765"/>
<evidence type="ECO:0008006" key="3">
    <source>
        <dbReference type="Google" id="ProtNLM"/>
    </source>
</evidence>
<protein>
    <recommendedName>
        <fullName evidence="3">DUF2187 domain-containing protein</fullName>
    </recommendedName>
</protein>
<evidence type="ECO:0000313" key="1">
    <source>
        <dbReference type="EMBL" id="ALX48514.1"/>
    </source>
</evidence>
<dbReference type="Proteomes" id="UP000050331">
    <property type="component" value="Chromosome"/>
</dbReference>
<name>A0A0U3W5R1_9BACI</name>
<reference evidence="1 2" key="1">
    <citation type="submission" date="2016-01" db="EMBL/GenBank/DDBJ databases">
        <title>Complete genome sequence of strain Lentibacillus amyloliquefaciens LAM0015T isolated from saline sediment.</title>
        <authorList>
            <person name="Wang J.-L."/>
            <person name="He M.-X."/>
        </authorList>
    </citation>
    <scope>NUCLEOTIDE SEQUENCE [LARGE SCALE GENOMIC DNA]</scope>
    <source>
        <strain evidence="1 2">LAM0015</strain>
    </source>
</reference>
<dbReference type="InterPro" id="IPR018690">
    <property type="entry name" value="DUF2187"/>
</dbReference>
<proteinExistence type="predicted"/>
<evidence type="ECO:0000313" key="2">
    <source>
        <dbReference type="Proteomes" id="UP000050331"/>
    </source>
</evidence>